<sequence length="285" mass="31142">MVVFSGLSALVIEGVTGEGEVIWVSARTRDDPVQWPACGTPTARVHGFHGWVLRDVAMDGGRIVVSVRVRCLVCPVLDCPRQMFRERVPGVVERYQGRTSRLADQLNSVVKGLAGRAGARLWRVLACVISRSTALRMLMRQVVTPPCVPRVLGVDAFALKRRHRYATVIIDAETGERIDVLPDRTAQSLTAWLREHPGAEYVCRDGSATYAEAIRRALPEAVQVSVRWHLWSNLCGRVLAEVGSRPTCTPSRTASNSTAPPLPPVSPVRATTAAPRVSTYESNGS</sequence>
<dbReference type="PANTHER" id="PTHR33498:SF1">
    <property type="entry name" value="TRANSPOSASE FOR INSERTION SEQUENCE ELEMENT IS1557"/>
    <property type="match status" value="1"/>
</dbReference>
<proteinExistence type="predicted"/>
<dbReference type="Pfam" id="PF01610">
    <property type="entry name" value="DDE_Tnp_ISL3"/>
    <property type="match status" value="1"/>
</dbReference>
<dbReference type="AlphaFoldDB" id="A0A8I0P0T4"/>
<dbReference type="InterPro" id="IPR002560">
    <property type="entry name" value="Transposase_DDE"/>
</dbReference>
<dbReference type="PANTHER" id="PTHR33498">
    <property type="entry name" value="TRANSPOSASE FOR INSERTION SEQUENCE ELEMENT IS1557"/>
    <property type="match status" value="1"/>
</dbReference>
<accession>A0A8I0P0T4</accession>
<reference evidence="3 4" key="1">
    <citation type="submission" date="2020-10" db="EMBL/GenBank/DDBJ databases">
        <title>Sequencing the genomes of 1000 actinobacteria strains.</title>
        <authorList>
            <person name="Klenk H.-P."/>
        </authorList>
    </citation>
    <scope>NUCLEOTIDE SEQUENCE [LARGE SCALE GENOMIC DNA]</scope>
    <source>
        <strain evidence="3 4">DSM 41803</strain>
    </source>
</reference>
<organism evidence="3 4">
    <name type="scientific">Streptomyces stelliscabiei</name>
    <dbReference type="NCBI Taxonomy" id="146820"/>
    <lineage>
        <taxon>Bacteria</taxon>
        <taxon>Bacillati</taxon>
        <taxon>Actinomycetota</taxon>
        <taxon>Actinomycetes</taxon>
        <taxon>Kitasatosporales</taxon>
        <taxon>Streptomycetaceae</taxon>
        <taxon>Streptomyces</taxon>
    </lineage>
</organism>
<evidence type="ECO:0000259" key="2">
    <source>
        <dbReference type="Pfam" id="PF01610"/>
    </source>
</evidence>
<evidence type="ECO:0000313" key="3">
    <source>
        <dbReference type="EMBL" id="MBE1593955.1"/>
    </source>
</evidence>
<dbReference type="Proteomes" id="UP000629287">
    <property type="component" value="Unassembled WGS sequence"/>
</dbReference>
<evidence type="ECO:0000256" key="1">
    <source>
        <dbReference type="SAM" id="MobiDB-lite"/>
    </source>
</evidence>
<protein>
    <submittedName>
        <fullName evidence="3">Transposase</fullName>
    </submittedName>
</protein>
<dbReference type="NCBIfam" id="NF033550">
    <property type="entry name" value="transpos_ISL3"/>
    <property type="match status" value="1"/>
</dbReference>
<keyword evidence="4" id="KW-1185">Reference proteome</keyword>
<dbReference type="EMBL" id="JADBGF010000001">
    <property type="protein sequence ID" value="MBE1593955.1"/>
    <property type="molecule type" value="Genomic_DNA"/>
</dbReference>
<feature type="domain" description="Transposase IS204/IS1001/IS1096/IS1165 DDE" evidence="2">
    <location>
        <begin position="152"/>
        <end position="231"/>
    </location>
</feature>
<gene>
    <name evidence="3" type="ORF">H4687_000084</name>
</gene>
<dbReference type="InterPro" id="IPR047951">
    <property type="entry name" value="Transpos_ISL3"/>
</dbReference>
<feature type="compositionally biased region" description="Polar residues" evidence="1">
    <location>
        <begin position="246"/>
        <end position="259"/>
    </location>
</feature>
<evidence type="ECO:0000313" key="4">
    <source>
        <dbReference type="Proteomes" id="UP000629287"/>
    </source>
</evidence>
<comment type="caution">
    <text evidence="3">The sequence shown here is derived from an EMBL/GenBank/DDBJ whole genome shotgun (WGS) entry which is preliminary data.</text>
</comment>
<name>A0A8I0P0T4_9ACTN</name>
<feature type="region of interest" description="Disordered" evidence="1">
    <location>
        <begin position="245"/>
        <end position="285"/>
    </location>
</feature>